<sequence>MDVVYVREWEKQDQVRSYVLPTSYVCSWSCRNVLAFAGPVQGPWSDASLVRPIHVVDPDRPWDVHSLCTQHGEDIVALEWDPSGTQLLSAGRFGEVKLWSMKDYLVNDWHLVTSVDLDGEEIVTLQWLHVGGRLTLNNMNMNSTVFNEKITHQSYAPSLSEFGGKACNGWVAVTATGMVYITALSKDGMPTTVSECLGNVRSRVVVADAAFTVKGFVIIALSDGNSMSPVKFYKLKLSNVNEKCTMHIEPLPSFFLRCAVDPNKKEKYTNVTHVKFEHREGVEQVVVVVSGTNSSTIEVWGLRNEPVTLHKIFQPQAPAGKQPMAVKWGSLTTIADRPLVTALAVPKLPVQSSNLVESKGYDTKFFNGSALAIAFQDGNIHLVQRLTLHTLAMFSLDSWQRGLDETSAKRQRLSAFRFLSCCELSGTCCGLMGVDPGGRLYVFRLTPSLTQNVDPVLPIRHVVSLLEYCMLSGWDCWDVLLVVGPGMVESVIDKLTDNYCQQNPALQQIHLTRFVAIKAALYRLTNNGGGKSADCYAKLLLNAISSSLKALLRPTQLGSQDRGPSEKLAVLCSKSTETDLDKVMINLETKEFVIEPATLQSLQQLIQWVGDFTLYLLSLLPTQQGMPNRVGSTLLRDAQFLQMLRELLVMVRIWGLIKSSCLPVFTATSDNLDSLQLLFKLLTKAWMCAKEERLSIDWDDSLVDECCLLPSRMMVPNLDSPPPAEGIMARPQSKQPILVQVGNAPGQTTSLMMSYPSSDPMWRSGGEHLSHDIVRRVHLGVSPAEDVKQCSRCSSTSLLKSFAKTSAQKAWDQRWARQCLCGGQWRKVTEDDD</sequence>
<evidence type="ECO:0000256" key="1">
    <source>
        <dbReference type="ARBA" id="ARBA00004123"/>
    </source>
</evidence>
<accession>A0A8K0EDG1</accession>
<evidence type="ECO:0000256" key="7">
    <source>
        <dbReference type="ARBA" id="ARBA00023159"/>
    </source>
</evidence>
<dbReference type="EMBL" id="OV696701">
    <property type="protein sequence ID" value="CAH1247716.1"/>
    <property type="molecule type" value="Genomic_DNA"/>
</dbReference>
<keyword evidence="16" id="KW-1185">Reference proteome</keyword>
<keyword evidence="6 11" id="KW-0805">Transcription regulation</keyword>
<keyword evidence="5" id="KW-0677">Repeat</keyword>
<keyword evidence="8 11" id="KW-0804">Transcription</keyword>
<name>A0A8K0EDG1_BRALA</name>
<comment type="function">
    <text evidence="11">Component of the Mediator complex, a coactivator involved in the regulated transcription of nearly all RNA polymerase II-dependent genes. Mediator functions as a bridge to convey information from gene-specific regulatory proteins to the basal RNA polymerase II transcription machinery. Mediator is recruited to promoters by direct interactions with regulatory proteins and serves as a scaffold for the assembly of a functional preinitiation complex with RNA polymerase II and the general transcription factors.</text>
</comment>
<evidence type="ECO:0000259" key="12">
    <source>
        <dbReference type="Pfam" id="PF11635"/>
    </source>
</evidence>
<dbReference type="Gene3D" id="2.130.10.10">
    <property type="entry name" value="YVTN repeat-like/Quinoprotein amine dehydrogenase"/>
    <property type="match status" value="1"/>
</dbReference>
<evidence type="ECO:0000256" key="3">
    <source>
        <dbReference type="ARBA" id="ARBA00019614"/>
    </source>
</evidence>
<dbReference type="InterPro" id="IPR048338">
    <property type="entry name" value="Mediator_Med16"/>
</dbReference>
<evidence type="ECO:0000256" key="11">
    <source>
        <dbReference type="RuleBase" id="RU364149"/>
    </source>
</evidence>
<dbReference type="InterPro" id="IPR021665">
    <property type="entry name" value="Mediator_Med16_N"/>
</dbReference>
<dbReference type="GO" id="GO:0016592">
    <property type="term" value="C:mediator complex"/>
    <property type="evidence" value="ECO:0007669"/>
    <property type="project" value="InterPro"/>
</dbReference>
<dbReference type="InterPro" id="IPR015943">
    <property type="entry name" value="WD40/YVTN_repeat-like_dom_sf"/>
</dbReference>
<keyword evidence="4" id="KW-0853">WD repeat</keyword>
<dbReference type="Proteomes" id="UP000838412">
    <property type="component" value="Chromosome 16"/>
</dbReference>
<reference evidence="15" key="1">
    <citation type="submission" date="2022-01" db="EMBL/GenBank/DDBJ databases">
        <authorList>
            <person name="Braso-Vives M."/>
        </authorList>
    </citation>
    <scope>NUCLEOTIDE SEQUENCE</scope>
</reference>
<evidence type="ECO:0000256" key="5">
    <source>
        <dbReference type="ARBA" id="ARBA00022737"/>
    </source>
</evidence>
<dbReference type="Pfam" id="PF20718">
    <property type="entry name" value="Med16_bridge"/>
    <property type="match status" value="1"/>
</dbReference>
<comment type="similarity">
    <text evidence="2 11">Belongs to the Mediator complex subunit 16 family.</text>
</comment>
<dbReference type="Pfam" id="PF11635">
    <property type="entry name" value="Med16_N"/>
    <property type="match status" value="1"/>
</dbReference>
<dbReference type="OrthoDB" id="10018574at2759"/>
<gene>
    <name evidence="11 15" type="primary">MED16</name>
    <name evidence="15" type="ORF">BLAG_LOCUS9304</name>
</gene>
<evidence type="ECO:0000256" key="2">
    <source>
        <dbReference type="ARBA" id="ARBA00006543"/>
    </source>
</evidence>
<dbReference type="PANTHER" id="PTHR13224:SF6">
    <property type="entry name" value="MEDIATOR OF RNA POLYMERASE II TRANSCRIPTION SUBUNIT 16"/>
    <property type="match status" value="1"/>
</dbReference>
<dbReference type="InterPro" id="IPR036322">
    <property type="entry name" value="WD40_repeat_dom_sf"/>
</dbReference>
<evidence type="ECO:0000256" key="4">
    <source>
        <dbReference type="ARBA" id="ARBA00022574"/>
    </source>
</evidence>
<feature type="domain" description="Mediator of RNA polymerase II transcription subunit 16 central helical bridge" evidence="13">
    <location>
        <begin position="465"/>
        <end position="654"/>
    </location>
</feature>
<organism evidence="15 16">
    <name type="scientific">Branchiostoma lanceolatum</name>
    <name type="common">Common lancelet</name>
    <name type="synonym">Amphioxus lanceolatum</name>
    <dbReference type="NCBI Taxonomy" id="7740"/>
    <lineage>
        <taxon>Eukaryota</taxon>
        <taxon>Metazoa</taxon>
        <taxon>Chordata</taxon>
        <taxon>Cephalochordata</taxon>
        <taxon>Leptocardii</taxon>
        <taxon>Amphioxiformes</taxon>
        <taxon>Branchiostomatidae</taxon>
        <taxon>Branchiostoma</taxon>
    </lineage>
</organism>
<keyword evidence="7 11" id="KW-0010">Activator</keyword>
<dbReference type="SUPFAM" id="SSF50978">
    <property type="entry name" value="WD40 repeat-like"/>
    <property type="match status" value="1"/>
</dbReference>
<feature type="domain" description="Mediator complex subunit 16 C-terminal" evidence="14">
    <location>
        <begin position="771"/>
        <end position="827"/>
    </location>
</feature>
<evidence type="ECO:0000259" key="14">
    <source>
        <dbReference type="Pfam" id="PF20719"/>
    </source>
</evidence>
<evidence type="ECO:0000256" key="9">
    <source>
        <dbReference type="ARBA" id="ARBA00023242"/>
    </source>
</evidence>
<dbReference type="FunFam" id="2.130.10.10:FF:002643">
    <property type="entry name" value="Mediator of RNA polymerase II transcription subunit 16"/>
    <property type="match status" value="1"/>
</dbReference>
<evidence type="ECO:0000313" key="15">
    <source>
        <dbReference type="EMBL" id="CAH1247716.1"/>
    </source>
</evidence>
<dbReference type="GO" id="GO:0045893">
    <property type="term" value="P:positive regulation of DNA-templated transcription"/>
    <property type="evidence" value="ECO:0007669"/>
    <property type="project" value="TreeGrafter"/>
</dbReference>
<proteinExistence type="inferred from homology"/>
<keyword evidence="9 11" id="KW-0539">Nucleus</keyword>
<evidence type="ECO:0000313" key="16">
    <source>
        <dbReference type="Proteomes" id="UP000838412"/>
    </source>
</evidence>
<evidence type="ECO:0000256" key="10">
    <source>
        <dbReference type="ARBA" id="ARBA00032015"/>
    </source>
</evidence>
<dbReference type="InterPro" id="IPR048339">
    <property type="entry name" value="Mediator_Med16_C"/>
</dbReference>
<dbReference type="AlphaFoldDB" id="A0A8K0EDG1"/>
<comment type="subcellular location">
    <subcellularLocation>
        <location evidence="1 11">Nucleus</location>
    </subcellularLocation>
</comment>
<evidence type="ECO:0000259" key="13">
    <source>
        <dbReference type="Pfam" id="PF20718"/>
    </source>
</evidence>
<protein>
    <recommendedName>
        <fullName evidence="3 11">Mediator of RNA polymerase II transcription subunit 16</fullName>
    </recommendedName>
    <alternativeName>
        <fullName evidence="10 11">Mediator complex subunit 16</fullName>
    </alternativeName>
</protein>
<evidence type="ECO:0000256" key="6">
    <source>
        <dbReference type="ARBA" id="ARBA00023015"/>
    </source>
</evidence>
<dbReference type="Pfam" id="PF20719">
    <property type="entry name" value="Med16_C"/>
    <property type="match status" value="1"/>
</dbReference>
<comment type="subunit">
    <text evidence="11">Component of the Mediator complex.</text>
</comment>
<dbReference type="InterPro" id="IPR048616">
    <property type="entry name" value="MED16_bridge"/>
</dbReference>
<evidence type="ECO:0000256" key="8">
    <source>
        <dbReference type="ARBA" id="ARBA00023163"/>
    </source>
</evidence>
<dbReference type="PANTHER" id="PTHR13224">
    <property type="entry name" value="THYROID HORMONE RECEPTOR-ASSOCIATED PROTEIN-RELATED"/>
    <property type="match status" value="1"/>
</dbReference>
<feature type="domain" description="Mediator complex subunit Med16 N-terminal" evidence="12">
    <location>
        <begin position="114"/>
        <end position="392"/>
    </location>
</feature>